<organism evidence="3 4">
    <name type="scientific">Pseudolycoriella hygida</name>
    <dbReference type="NCBI Taxonomy" id="35572"/>
    <lineage>
        <taxon>Eukaryota</taxon>
        <taxon>Metazoa</taxon>
        <taxon>Ecdysozoa</taxon>
        <taxon>Arthropoda</taxon>
        <taxon>Hexapoda</taxon>
        <taxon>Insecta</taxon>
        <taxon>Pterygota</taxon>
        <taxon>Neoptera</taxon>
        <taxon>Endopterygota</taxon>
        <taxon>Diptera</taxon>
        <taxon>Nematocera</taxon>
        <taxon>Sciaroidea</taxon>
        <taxon>Sciaridae</taxon>
        <taxon>Pseudolycoriella</taxon>
    </lineage>
</organism>
<accession>A0A9Q0NB49</accession>
<dbReference type="EMBL" id="WJQU01000001">
    <property type="protein sequence ID" value="KAJ6647058.1"/>
    <property type="molecule type" value="Genomic_DNA"/>
</dbReference>
<dbReference type="PROSITE" id="PS50026">
    <property type="entry name" value="EGF_3"/>
    <property type="match status" value="1"/>
</dbReference>
<evidence type="ECO:0000256" key="1">
    <source>
        <dbReference type="PROSITE-ProRule" id="PRU00076"/>
    </source>
</evidence>
<evidence type="ECO:0000313" key="4">
    <source>
        <dbReference type="Proteomes" id="UP001151699"/>
    </source>
</evidence>
<comment type="caution">
    <text evidence="3">The sequence shown here is derived from an EMBL/GenBank/DDBJ whole genome shotgun (WGS) entry which is preliminary data.</text>
</comment>
<dbReference type="Pfam" id="PF21164">
    <property type="entry name" value="Dumpy_DPY"/>
    <property type="match status" value="1"/>
</dbReference>
<dbReference type="Proteomes" id="UP001151699">
    <property type="component" value="Chromosome A"/>
</dbReference>
<evidence type="ECO:0000313" key="3">
    <source>
        <dbReference type="EMBL" id="KAJ6647058.1"/>
    </source>
</evidence>
<feature type="domain" description="EGF-like" evidence="2">
    <location>
        <begin position="28"/>
        <end position="67"/>
    </location>
</feature>
<dbReference type="SUPFAM" id="SSF90148">
    <property type="entry name" value="DPY module"/>
    <property type="match status" value="1"/>
</dbReference>
<name>A0A9Q0NB49_9DIPT</name>
<proteinExistence type="predicted"/>
<dbReference type="OrthoDB" id="7789013at2759"/>
<evidence type="ECO:0000259" key="2">
    <source>
        <dbReference type="PROSITE" id="PS50026"/>
    </source>
</evidence>
<keyword evidence="4" id="KW-1185">Reference proteome</keyword>
<feature type="non-terminal residue" evidence="3">
    <location>
        <position position="1"/>
    </location>
</feature>
<sequence>MCHCVAGYTGDPFTGCTEIIRIQPTEQPSNPCNPSPCGANAVCKERNGAGSCSCIPDYFGDPYSGCRPECIQDSECDRTRACVNNKCVDPCIGVCGINAECRVQNHSPNCVCIPGFTGNPIGVCTQIETPKPPQRYEEPCNPSPCGPNSQCR</sequence>
<gene>
    <name evidence="3" type="ORF">Bhyg_02276</name>
</gene>
<dbReference type="SMART" id="SM00181">
    <property type="entry name" value="EGF"/>
    <property type="match status" value="2"/>
</dbReference>
<comment type="caution">
    <text evidence="1">Lacks conserved residue(s) required for the propagation of feature annotation.</text>
</comment>
<dbReference type="InterPro" id="IPR000742">
    <property type="entry name" value="EGF"/>
</dbReference>
<dbReference type="AlphaFoldDB" id="A0A9Q0NB49"/>
<dbReference type="PROSITE" id="PS01186">
    <property type="entry name" value="EGF_2"/>
    <property type="match status" value="2"/>
</dbReference>
<keyword evidence="1" id="KW-0245">EGF-like domain</keyword>
<reference evidence="3" key="1">
    <citation type="submission" date="2022-07" db="EMBL/GenBank/DDBJ databases">
        <authorList>
            <person name="Trinca V."/>
            <person name="Uliana J.V.C."/>
            <person name="Torres T.T."/>
            <person name="Ward R.J."/>
            <person name="Monesi N."/>
        </authorList>
    </citation>
    <scope>NUCLEOTIDE SEQUENCE</scope>
    <source>
        <strain evidence="3">HSMRA1968</strain>
        <tissue evidence="3">Whole embryos</tissue>
    </source>
</reference>
<dbReference type="PANTHER" id="PTHR22963">
    <property type="entry name" value="ENDOGLIN-RELATED"/>
    <property type="match status" value="1"/>
</dbReference>
<dbReference type="InterPro" id="IPR048407">
    <property type="entry name" value="Dumpy_DPY"/>
</dbReference>
<protein>
    <recommendedName>
        <fullName evidence="2">EGF-like domain-containing protein</fullName>
    </recommendedName>
</protein>
<dbReference type="PANTHER" id="PTHR22963:SF39">
    <property type="entry name" value="DUMPY"/>
    <property type="match status" value="1"/>
</dbReference>